<dbReference type="EMBL" id="AP022324">
    <property type="protein sequence ID" value="BBU46942.1"/>
    <property type="molecule type" value="Genomic_DNA"/>
</dbReference>
<feature type="chain" id="PRO_5030638828" evidence="2">
    <location>
        <begin position="24"/>
        <end position="150"/>
    </location>
</feature>
<evidence type="ECO:0000313" key="4">
    <source>
        <dbReference type="Proteomes" id="UP000464661"/>
    </source>
</evidence>
<accession>A0A7U6M6L4</accession>
<dbReference type="Proteomes" id="UP000464661">
    <property type="component" value="Chromosome"/>
</dbReference>
<proteinExistence type="predicted"/>
<gene>
    <name evidence="3" type="ORF">PPTS312_48570</name>
</gene>
<feature type="region of interest" description="Disordered" evidence="1">
    <location>
        <begin position="118"/>
        <end position="150"/>
    </location>
</feature>
<organism evidence="3 4">
    <name type="scientific">Pseudomonas putida</name>
    <name type="common">Arthrobacter siderocapsulatus</name>
    <dbReference type="NCBI Taxonomy" id="303"/>
    <lineage>
        <taxon>Bacteria</taxon>
        <taxon>Pseudomonadati</taxon>
        <taxon>Pseudomonadota</taxon>
        <taxon>Gammaproteobacteria</taxon>
        <taxon>Pseudomonadales</taxon>
        <taxon>Pseudomonadaceae</taxon>
        <taxon>Pseudomonas</taxon>
    </lineage>
</organism>
<evidence type="ECO:0000256" key="1">
    <source>
        <dbReference type="SAM" id="MobiDB-lite"/>
    </source>
</evidence>
<feature type="signal peptide" evidence="2">
    <location>
        <begin position="1"/>
        <end position="23"/>
    </location>
</feature>
<protein>
    <submittedName>
        <fullName evidence="3">Uncharacterized protein</fullName>
    </submittedName>
</protein>
<name>A0A7U6M6L4_PSEPU</name>
<reference evidence="3 4" key="1">
    <citation type="submission" date="2020-01" db="EMBL/GenBank/DDBJ databases">
        <title>Complete Genome Sequence of Pseudomonas putida Strain TS312, Harboring the HdtS type N-acyl-homoserine Lactone Synthase, Isolated from a Paper Mill.</title>
        <authorList>
            <person name="Hosoe A."/>
            <person name="Suenaga T."/>
            <person name="Sugi T."/>
            <person name="Izumi T."/>
            <person name="Nagai N."/>
            <person name="Terada A."/>
        </authorList>
    </citation>
    <scope>NUCLEOTIDE SEQUENCE [LARGE SCALE GENOMIC DNA]</scope>
    <source>
        <strain evidence="3 4">TS312</strain>
    </source>
</reference>
<sequence length="150" mass="15835">MTLEAPVKAILPLVLAFSASALASTAQTQAPPAGAEEQWQELPRNTTIYVPVPKQVTPVSAYRSCANRYEGESCDFSTPQQGVIEGTCQAPEVRQPPAYGYQVQQYPAQVRTALVCAPVDAPGSPDAPANPGHESPYPPPATPPADQPLP</sequence>
<dbReference type="AlphaFoldDB" id="A0A7U6M6L4"/>
<evidence type="ECO:0000313" key="3">
    <source>
        <dbReference type="EMBL" id="BBU46942.1"/>
    </source>
</evidence>
<keyword evidence="2" id="KW-0732">Signal</keyword>
<feature type="compositionally biased region" description="Pro residues" evidence="1">
    <location>
        <begin position="136"/>
        <end position="150"/>
    </location>
</feature>
<evidence type="ECO:0000256" key="2">
    <source>
        <dbReference type="SAM" id="SignalP"/>
    </source>
</evidence>